<evidence type="ECO:0000313" key="10">
    <source>
        <dbReference type="EMBL" id="SFG37750.1"/>
    </source>
</evidence>
<keyword evidence="5" id="KW-0210">Decarboxylase</keyword>
<dbReference type="InterPro" id="IPR013798">
    <property type="entry name" value="Indole-3-glycerol_P_synth_dom"/>
</dbReference>
<dbReference type="EMBL" id="FOPJ01000003">
    <property type="protein sequence ID" value="SFG37750.1"/>
    <property type="molecule type" value="Genomic_DNA"/>
</dbReference>
<dbReference type="OrthoDB" id="9804217at2"/>
<dbReference type="GO" id="GO:0004640">
    <property type="term" value="F:phosphoribosylanthranilate isomerase activity"/>
    <property type="evidence" value="ECO:0007669"/>
    <property type="project" value="TreeGrafter"/>
</dbReference>
<keyword evidence="6" id="KW-0822">Tryptophan biosynthesis</keyword>
<feature type="domain" description="Indole-3-glycerol phosphate synthase" evidence="9">
    <location>
        <begin position="116"/>
        <end position="234"/>
    </location>
</feature>
<dbReference type="EC" id="4.1.1.48" evidence="3"/>
<reference evidence="10 11" key="1">
    <citation type="submission" date="2016-10" db="EMBL/GenBank/DDBJ databases">
        <authorList>
            <person name="de Groot N.N."/>
        </authorList>
    </citation>
    <scope>NUCLEOTIDE SEQUENCE [LARGE SCALE GENOMIC DNA]</scope>
    <source>
        <strain>J11</strain>
        <strain evidence="11">PG 39</strain>
    </source>
</reference>
<dbReference type="GO" id="GO:0004425">
    <property type="term" value="F:indole-3-glycerol-phosphate synthase activity"/>
    <property type="evidence" value="ECO:0007669"/>
    <property type="project" value="UniProtKB-EC"/>
</dbReference>
<evidence type="ECO:0000256" key="4">
    <source>
        <dbReference type="ARBA" id="ARBA00022605"/>
    </source>
</evidence>
<comment type="catalytic activity">
    <reaction evidence="1">
        <text>1-(2-carboxyphenylamino)-1-deoxy-D-ribulose 5-phosphate + H(+) = (1S,2R)-1-C-(indol-3-yl)glycerol 3-phosphate + CO2 + H2O</text>
        <dbReference type="Rhea" id="RHEA:23476"/>
        <dbReference type="ChEBI" id="CHEBI:15377"/>
        <dbReference type="ChEBI" id="CHEBI:15378"/>
        <dbReference type="ChEBI" id="CHEBI:16526"/>
        <dbReference type="ChEBI" id="CHEBI:58613"/>
        <dbReference type="ChEBI" id="CHEBI:58866"/>
        <dbReference type="EC" id="4.1.1.48"/>
    </reaction>
</comment>
<dbReference type="STRING" id="185761.SAMN05660282_00720"/>
<proteinExistence type="predicted"/>
<sequence>MSTPSDSHRRWSIPGLVSAVRHAVAAREARVPLKQLRQSIQPSQRGKEIVGLLSSPGCTVIAGCDPCADKQRMRTYVRDLDDARVTLVAGICCPLMDTQCVSQRNCGWAHNSPAAMLLPFILRDVVIEPYQVLEARAFGADAICLRASLLEQERLLGLYERATSLGMEVIVEVGNPADVTRALAVGAKILGVSTLSALSAMALNLPEDVLRIALEPVASPAEVMAYAAAGADAVITYPERYSLAPKVSNLASLCSAGLHPACPSR</sequence>
<evidence type="ECO:0000256" key="5">
    <source>
        <dbReference type="ARBA" id="ARBA00022793"/>
    </source>
</evidence>
<protein>
    <recommendedName>
        <fullName evidence="3">indole-3-glycerol-phosphate synthase</fullName>
        <ecNumber evidence="3">4.1.1.48</ecNumber>
    </recommendedName>
</protein>
<evidence type="ECO:0000256" key="6">
    <source>
        <dbReference type="ARBA" id="ARBA00022822"/>
    </source>
</evidence>
<evidence type="ECO:0000256" key="3">
    <source>
        <dbReference type="ARBA" id="ARBA00012362"/>
    </source>
</evidence>
<comment type="pathway">
    <text evidence="2">Amino-acid biosynthesis; L-tryptophan biosynthesis; L-tryptophan from chorismate: step 4/5.</text>
</comment>
<gene>
    <name evidence="10" type="ORF">SAMN05660282_00720</name>
</gene>
<dbReference type="SUPFAM" id="SSF51366">
    <property type="entry name" value="Ribulose-phoshate binding barrel"/>
    <property type="match status" value="1"/>
</dbReference>
<evidence type="ECO:0000256" key="8">
    <source>
        <dbReference type="ARBA" id="ARBA00023239"/>
    </source>
</evidence>
<accession>A0A1I2RBA8</accession>
<keyword evidence="8" id="KW-0456">Lyase</keyword>
<dbReference type="InterPro" id="IPR011060">
    <property type="entry name" value="RibuloseP-bd_barrel"/>
</dbReference>
<evidence type="ECO:0000259" key="9">
    <source>
        <dbReference type="Pfam" id="PF00218"/>
    </source>
</evidence>
<dbReference type="InterPro" id="IPR045186">
    <property type="entry name" value="Indole-3-glycerol_P_synth"/>
</dbReference>
<keyword evidence="7" id="KW-0057">Aromatic amino acid biosynthesis</keyword>
<evidence type="ECO:0000256" key="7">
    <source>
        <dbReference type="ARBA" id="ARBA00023141"/>
    </source>
</evidence>
<evidence type="ECO:0000313" key="11">
    <source>
        <dbReference type="Proteomes" id="UP000199065"/>
    </source>
</evidence>
<dbReference type="RefSeq" id="WP_092284496.1">
    <property type="nucleotide sequence ID" value="NZ_FOPJ01000003.1"/>
</dbReference>
<dbReference type="InterPro" id="IPR013785">
    <property type="entry name" value="Aldolase_TIM"/>
</dbReference>
<keyword evidence="4" id="KW-0028">Amino-acid biosynthesis</keyword>
<dbReference type="PANTHER" id="PTHR22854:SF2">
    <property type="entry name" value="INDOLE-3-GLYCEROL-PHOSPHATE SYNTHASE"/>
    <property type="match status" value="1"/>
</dbReference>
<dbReference type="PANTHER" id="PTHR22854">
    <property type="entry name" value="TRYPTOPHAN BIOSYNTHESIS PROTEIN"/>
    <property type="match status" value="1"/>
</dbReference>
<evidence type="ECO:0000256" key="2">
    <source>
        <dbReference type="ARBA" id="ARBA00004696"/>
    </source>
</evidence>
<keyword evidence="11" id="KW-1185">Reference proteome</keyword>
<dbReference type="GO" id="GO:0000162">
    <property type="term" value="P:L-tryptophan biosynthetic process"/>
    <property type="evidence" value="ECO:0007669"/>
    <property type="project" value="UniProtKB-UniPathway"/>
</dbReference>
<evidence type="ECO:0000256" key="1">
    <source>
        <dbReference type="ARBA" id="ARBA00001633"/>
    </source>
</evidence>
<organism evidence="10 11">
    <name type="scientific">Corynebacterium spheniscorum</name>
    <dbReference type="NCBI Taxonomy" id="185761"/>
    <lineage>
        <taxon>Bacteria</taxon>
        <taxon>Bacillati</taxon>
        <taxon>Actinomycetota</taxon>
        <taxon>Actinomycetes</taxon>
        <taxon>Mycobacteriales</taxon>
        <taxon>Corynebacteriaceae</taxon>
        <taxon>Corynebacterium</taxon>
    </lineage>
</organism>
<dbReference type="Gene3D" id="3.20.20.70">
    <property type="entry name" value="Aldolase class I"/>
    <property type="match status" value="1"/>
</dbReference>
<dbReference type="Proteomes" id="UP000199065">
    <property type="component" value="Unassembled WGS sequence"/>
</dbReference>
<dbReference type="Pfam" id="PF00218">
    <property type="entry name" value="IGPS"/>
    <property type="match status" value="1"/>
</dbReference>
<dbReference type="UniPathway" id="UPA00035">
    <property type="reaction ID" value="UER00043"/>
</dbReference>
<dbReference type="AlphaFoldDB" id="A0A1I2RBA8"/>
<name>A0A1I2RBA8_9CORY</name>